<name>A0AAW1D2K0_9HEMI</name>
<proteinExistence type="predicted"/>
<evidence type="ECO:0008006" key="3">
    <source>
        <dbReference type="Google" id="ProtNLM"/>
    </source>
</evidence>
<accession>A0AAW1D2K0</accession>
<sequence length="59" mass="7012">MRRLYQNFKESNQQCCQQNSSKLRIFCLPSLKNGLNRLNNYLYSILILSNLDLISFWAP</sequence>
<dbReference type="Proteomes" id="UP001461498">
    <property type="component" value="Unassembled WGS sequence"/>
</dbReference>
<gene>
    <name evidence="1" type="ORF">O3M35_009093</name>
</gene>
<comment type="caution">
    <text evidence="1">The sequence shown here is derived from an EMBL/GenBank/DDBJ whole genome shotgun (WGS) entry which is preliminary data.</text>
</comment>
<dbReference type="EMBL" id="JAPXFL010000006">
    <property type="protein sequence ID" value="KAK9504926.1"/>
    <property type="molecule type" value="Genomic_DNA"/>
</dbReference>
<organism evidence="1 2">
    <name type="scientific">Rhynocoris fuscipes</name>
    <dbReference type="NCBI Taxonomy" id="488301"/>
    <lineage>
        <taxon>Eukaryota</taxon>
        <taxon>Metazoa</taxon>
        <taxon>Ecdysozoa</taxon>
        <taxon>Arthropoda</taxon>
        <taxon>Hexapoda</taxon>
        <taxon>Insecta</taxon>
        <taxon>Pterygota</taxon>
        <taxon>Neoptera</taxon>
        <taxon>Paraneoptera</taxon>
        <taxon>Hemiptera</taxon>
        <taxon>Heteroptera</taxon>
        <taxon>Panheteroptera</taxon>
        <taxon>Cimicomorpha</taxon>
        <taxon>Reduviidae</taxon>
        <taxon>Harpactorinae</taxon>
        <taxon>Harpactorini</taxon>
        <taxon>Rhynocoris</taxon>
    </lineage>
</organism>
<evidence type="ECO:0000313" key="2">
    <source>
        <dbReference type="Proteomes" id="UP001461498"/>
    </source>
</evidence>
<evidence type="ECO:0000313" key="1">
    <source>
        <dbReference type="EMBL" id="KAK9504926.1"/>
    </source>
</evidence>
<keyword evidence="2" id="KW-1185">Reference proteome</keyword>
<reference evidence="1 2" key="1">
    <citation type="submission" date="2022-12" db="EMBL/GenBank/DDBJ databases">
        <title>Chromosome-level genome assembly of true bugs.</title>
        <authorList>
            <person name="Ma L."/>
            <person name="Li H."/>
        </authorList>
    </citation>
    <scope>NUCLEOTIDE SEQUENCE [LARGE SCALE GENOMIC DNA]</scope>
    <source>
        <strain evidence="1">Lab_2022b</strain>
    </source>
</reference>
<dbReference type="AlphaFoldDB" id="A0AAW1D2K0"/>
<protein>
    <recommendedName>
        <fullName evidence="3">Maturase K</fullName>
    </recommendedName>
</protein>